<organism evidence="11">
    <name type="scientific">Thelazia callipaeda</name>
    <name type="common">Oriental eyeworm</name>
    <name type="synonym">Parasitic nematode</name>
    <dbReference type="NCBI Taxonomy" id="103827"/>
    <lineage>
        <taxon>Eukaryota</taxon>
        <taxon>Metazoa</taxon>
        <taxon>Ecdysozoa</taxon>
        <taxon>Nematoda</taxon>
        <taxon>Chromadorea</taxon>
        <taxon>Rhabditida</taxon>
        <taxon>Spirurina</taxon>
        <taxon>Spiruromorpha</taxon>
        <taxon>Thelazioidea</taxon>
        <taxon>Thelaziidae</taxon>
        <taxon>Thelazia</taxon>
    </lineage>
</organism>
<dbReference type="GO" id="GO:1905515">
    <property type="term" value="P:non-motile cilium assembly"/>
    <property type="evidence" value="ECO:0007669"/>
    <property type="project" value="TreeGrafter"/>
</dbReference>
<evidence type="ECO:0000256" key="5">
    <source>
        <dbReference type="ARBA" id="ARBA00023069"/>
    </source>
</evidence>
<dbReference type="Proteomes" id="UP000276776">
    <property type="component" value="Unassembled WGS sequence"/>
</dbReference>
<dbReference type="InterPro" id="IPR015943">
    <property type="entry name" value="WD40/YVTN_repeat-like_dom_sf"/>
</dbReference>
<comment type="subcellular location">
    <subcellularLocation>
        <location evidence="1">Cell projection</location>
        <location evidence="1">Cilium</location>
    </subcellularLocation>
</comment>
<dbReference type="GO" id="GO:0097730">
    <property type="term" value="C:non-motile cilium"/>
    <property type="evidence" value="ECO:0007669"/>
    <property type="project" value="TreeGrafter"/>
</dbReference>
<protein>
    <recommendedName>
        <fullName evidence="2">Intraflagellar transport protein 122 homolog</fullName>
    </recommendedName>
</protein>
<evidence type="ECO:0000313" key="10">
    <source>
        <dbReference type="Proteomes" id="UP000276776"/>
    </source>
</evidence>
<evidence type="ECO:0000313" key="11">
    <source>
        <dbReference type="WBParaSite" id="TCLT_0000327601-mRNA-1"/>
    </source>
</evidence>
<gene>
    <name evidence="9" type="ORF">TCLT_LOCUS3271</name>
</gene>
<dbReference type="PANTHER" id="PTHR12764:SF4">
    <property type="entry name" value="INTRAFLAGELLAR TRANSPORT PROTEIN 122 HOMOLOG"/>
    <property type="match status" value="1"/>
</dbReference>
<accession>A0A0N5CSS0</accession>
<dbReference type="Pfam" id="PF23381">
    <property type="entry name" value="Beta-prop_IFT122_1st"/>
    <property type="match status" value="1"/>
</dbReference>
<dbReference type="EMBL" id="UYYF01001220">
    <property type="protein sequence ID" value="VDM99660.1"/>
    <property type="molecule type" value="Genomic_DNA"/>
</dbReference>
<name>A0A0N5CSS0_THECL</name>
<reference evidence="11" key="1">
    <citation type="submission" date="2017-02" db="UniProtKB">
        <authorList>
            <consortium name="WormBaseParasite"/>
        </authorList>
    </citation>
    <scope>IDENTIFICATION</scope>
</reference>
<keyword evidence="10" id="KW-1185">Reference proteome</keyword>
<dbReference type="SMART" id="SM00320">
    <property type="entry name" value="WD40"/>
    <property type="match status" value="2"/>
</dbReference>
<proteinExistence type="predicted"/>
<sequence>MNISEGSCVYDLAFKPDGSQLLVAAGTRVLVYDSTEGTLLHSLKGHKDLVYAVAFSHDGEKFASGSADKSVIIWTEEHEGTLKYT</sequence>
<dbReference type="InterPro" id="IPR001680">
    <property type="entry name" value="WD40_rpt"/>
</dbReference>
<dbReference type="AlphaFoldDB" id="A0A0N5CSS0"/>
<dbReference type="OrthoDB" id="10255582at2759"/>
<keyword evidence="3 7" id="KW-0853">WD repeat</keyword>
<dbReference type="GO" id="GO:0030991">
    <property type="term" value="C:intraciliary transport particle A"/>
    <property type="evidence" value="ECO:0007669"/>
    <property type="project" value="TreeGrafter"/>
</dbReference>
<dbReference type="Gene3D" id="2.130.10.10">
    <property type="entry name" value="YVTN repeat-like/Quinoprotein amine dehydrogenase"/>
    <property type="match status" value="1"/>
</dbReference>
<feature type="repeat" description="WD" evidence="7">
    <location>
        <begin position="43"/>
        <end position="74"/>
    </location>
</feature>
<evidence type="ECO:0000259" key="8">
    <source>
        <dbReference type="Pfam" id="PF23381"/>
    </source>
</evidence>
<evidence type="ECO:0000313" key="9">
    <source>
        <dbReference type="EMBL" id="VDM99660.1"/>
    </source>
</evidence>
<evidence type="ECO:0000256" key="1">
    <source>
        <dbReference type="ARBA" id="ARBA00004138"/>
    </source>
</evidence>
<dbReference type="GO" id="GO:0035721">
    <property type="term" value="P:intraciliary retrograde transport"/>
    <property type="evidence" value="ECO:0007669"/>
    <property type="project" value="TreeGrafter"/>
</dbReference>
<dbReference type="InterPro" id="IPR036322">
    <property type="entry name" value="WD40_repeat_dom_sf"/>
</dbReference>
<evidence type="ECO:0000256" key="6">
    <source>
        <dbReference type="ARBA" id="ARBA00023273"/>
    </source>
</evidence>
<evidence type="ECO:0000256" key="7">
    <source>
        <dbReference type="PROSITE-ProRule" id="PRU00221"/>
    </source>
</evidence>
<dbReference type="GO" id="GO:0061512">
    <property type="term" value="P:protein localization to cilium"/>
    <property type="evidence" value="ECO:0007669"/>
    <property type="project" value="TreeGrafter"/>
</dbReference>
<evidence type="ECO:0000256" key="4">
    <source>
        <dbReference type="ARBA" id="ARBA00022737"/>
    </source>
</evidence>
<evidence type="ECO:0000256" key="2">
    <source>
        <dbReference type="ARBA" id="ARBA00019442"/>
    </source>
</evidence>
<keyword evidence="4" id="KW-0677">Repeat</keyword>
<dbReference type="PROSITE" id="PS50294">
    <property type="entry name" value="WD_REPEATS_REGION"/>
    <property type="match status" value="1"/>
</dbReference>
<evidence type="ECO:0000256" key="3">
    <source>
        <dbReference type="ARBA" id="ARBA00022574"/>
    </source>
</evidence>
<dbReference type="STRING" id="103827.A0A0N5CSS0"/>
<dbReference type="WBParaSite" id="TCLT_0000327601-mRNA-1">
    <property type="protein sequence ID" value="TCLT_0000327601-mRNA-1"/>
    <property type="gene ID" value="TCLT_0000327601"/>
</dbReference>
<dbReference type="PANTHER" id="PTHR12764">
    <property type="entry name" value="WD REPEAT DOMAIN-RELATED"/>
    <property type="match status" value="1"/>
</dbReference>
<dbReference type="PROSITE" id="PS50082">
    <property type="entry name" value="WD_REPEATS_2"/>
    <property type="match status" value="1"/>
</dbReference>
<dbReference type="OMA" id="IIWTEEH"/>
<dbReference type="InterPro" id="IPR039857">
    <property type="entry name" value="Ift122/121"/>
</dbReference>
<keyword evidence="6" id="KW-0966">Cell projection</keyword>
<keyword evidence="5" id="KW-0969">Cilium</keyword>
<dbReference type="SUPFAM" id="SSF50978">
    <property type="entry name" value="WD40 repeat-like"/>
    <property type="match status" value="1"/>
</dbReference>
<dbReference type="InterPro" id="IPR056153">
    <property type="entry name" value="Beta-prop_IFT122_1st"/>
</dbReference>
<reference evidence="9 10" key="2">
    <citation type="submission" date="2018-11" db="EMBL/GenBank/DDBJ databases">
        <authorList>
            <consortium name="Pathogen Informatics"/>
        </authorList>
    </citation>
    <scope>NUCLEOTIDE SEQUENCE [LARGE SCALE GENOMIC DNA]</scope>
</reference>
<feature type="domain" description="IFT122 first beta-propeller" evidence="8">
    <location>
        <begin position="7"/>
        <end position="85"/>
    </location>
</feature>